<proteinExistence type="predicted"/>
<protein>
    <submittedName>
        <fullName evidence="3">Predicted protein</fullName>
    </submittedName>
</protein>
<dbReference type="GeneID" id="8857864"/>
<accession>D2VYV4</accession>
<dbReference type="AlphaFoldDB" id="D2VYV4"/>
<dbReference type="PROSITE" id="PS51465">
    <property type="entry name" value="KAZAL_2"/>
    <property type="match status" value="2"/>
</dbReference>
<dbReference type="SMART" id="SM00280">
    <property type="entry name" value="KAZAL"/>
    <property type="match status" value="2"/>
</dbReference>
<keyword evidence="4" id="KW-1185">Reference proteome</keyword>
<dbReference type="RefSeq" id="XP_002670719.1">
    <property type="nucleotide sequence ID" value="XM_002670673.1"/>
</dbReference>
<dbReference type="InterPro" id="IPR036058">
    <property type="entry name" value="Kazal_dom_sf"/>
</dbReference>
<dbReference type="STRING" id="5762.D2VYV4"/>
<feature type="signal peptide" evidence="1">
    <location>
        <begin position="1"/>
        <end position="25"/>
    </location>
</feature>
<dbReference type="KEGG" id="ngr:NAEGRDRAFT_59623"/>
<name>D2VYV4_NAEGR</name>
<dbReference type="SUPFAM" id="SSF100895">
    <property type="entry name" value="Kazal-type serine protease inhibitors"/>
    <property type="match status" value="2"/>
</dbReference>
<evidence type="ECO:0000256" key="1">
    <source>
        <dbReference type="SAM" id="SignalP"/>
    </source>
</evidence>
<dbReference type="Proteomes" id="UP000006671">
    <property type="component" value="Unassembled WGS sequence"/>
</dbReference>
<organism evidence="4">
    <name type="scientific">Naegleria gruberi</name>
    <name type="common">Amoeba</name>
    <dbReference type="NCBI Taxonomy" id="5762"/>
    <lineage>
        <taxon>Eukaryota</taxon>
        <taxon>Discoba</taxon>
        <taxon>Heterolobosea</taxon>
        <taxon>Tetramitia</taxon>
        <taxon>Eutetramitia</taxon>
        <taxon>Vahlkampfiidae</taxon>
        <taxon>Naegleria</taxon>
    </lineage>
</organism>
<evidence type="ECO:0000313" key="4">
    <source>
        <dbReference type="Proteomes" id="UP000006671"/>
    </source>
</evidence>
<dbReference type="OrthoDB" id="544930at2759"/>
<sequence length="491" mass="55185">MKSLLVLLMLLGVATLLMMITPASLQKELPITIQSSTKDKVMDEYLKQITVETIDSNDDSGNKTVNCCNVCPVPKIIIIPKYTTIKVPINIPYPVLKPIPPHHDDDVVDKCPSDYQFVPPNKCSKTIIIEKKKNCPIGFIRIGETECLRLVIIHNNIPPMKVVCPPGYIPFVISKNSEEYLKLKDLPKDLPSNDFFFKNDTKNTVLGCKKSKKIHIDEEIPHWTCPKGYYYHSPFHCVKSVECPKKGGWIKLTDGRCIRTLFKCPRGYKKVGRHGLTCIKINMKCPKGYRQSKKNPRLCLKTKIIVKIKCPKKSIYSEEKKTCIWKKCATVRCNGALKCPKGQILALKSKKDCCPSCVPCACSAEYHPVCTKDGVTVFNLCSAKCLGLEVKHEGECKITEIIKITKTCPPCDQCKNVPKKPVCGVDGVTYPNTCVAKCVTSGKFEMKRKGKCSPADCDEAESNKTVSEFLPFFERVLKSELINAKQRKQKK</sequence>
<reference evidence="3 4" key="1">
    <citation type="journal article" date="2010" name="Cell">
        <title>The genome of Naegleria gruberi illuminates early eukaryotic versatility.</title>
        <authorList>
            <person name="Fritz-Laylin L.K."/>
            <person name="Prochnik S.E."/>
            <person name="Ginger M.L."/>
            <person name="Dacks J.B."/>
            <person name="Carpenter M.L."/>
            <person name="Field M.C."/>
            <person name="Kuo A."/>
            <person name="Paredez A."/>
            <person name="Chapman J."/>
            <person name="Pham J."/>
            <person name="Shu S."/>
            <person name="Neupane R."/>
            <person name="Cipriano M."/>
            <person name="Mancuso J."/>
            <person name="Tu H."/>
            <person name="Salamov A."/>
            <person name="Lindquist E."/>
            <person name="Shapiro H."/>
            <person name="Lucas S."/>
            <person name="Grigoriev I.V."/>
            <person name="Cande W.Z."/>
            <person name="Fulton C."/>
            <person name="Rokhsar D.S."/>
            <person name="Dawson S.C."/>
        </authorList>
    </citation>
    <scope>NUCLEOTIDE SEQUENCE [LARGE SCALE GENOMIC DNA]</scope>
    <source>
        <strain evidence="3 4">NEG-M</strain>
    </source>
</reference>
<gene>
    <name evidence="3" type="ORF">NAEGRDRAFT_59623</name>
</gene>
<dbReference type="Pfam" id="PF07648">
    <property type="entry name" value="Kazal_2"/>
    <property type="match status" value="2"/>
</dbReference>
<dbReference type="InParanoid" id="D2VYV4"/>
<keyword evidence="1" id="KW-0732">Signal</keyword>
<feature type="chain" id="PRO_5003038885" evidence="1">
    <location>
        <begin position="26"/>
        <end position="491"/>
    </location>
</feature>
<feature type="domain" description="Kazal-like" evidence="2">
    <location>
        <begin position="409"/>
        <end position="454"/>
    </location>
</feature>
<dbReference type="InterPro" id="IPR002350">
    <property type="entry name" value="Kazal_dom"/>
</dbReference>
<dbReference type="OMA" id="RTLFKCP"/>
<evidence type="ECO:0000313" key="3">
    <source>
        <dbReference type="EMBL" id="EFC37975.1"/>
    </source>
</evidence>
<evidence type="ECO:0000259" key="2">
    <source>
        <dbReference type="PROSITE" id="PS51465"/>
    </source>
</evidence>
<dbReference type="CDD" id="cd00104">
    <property type="entry name" value="KAZAL_FS"/>
    <property type="match status" value="2"/>
</dbReference>
<dbReference type="EMBL" id="GG738912">
    <property type="protein sequence ID" value="EFC37975.1"/>
    <property type="molecule type" value="Genomic_DNA"/>
</dbReference>
<feature type="domain" description="Kazal-like" evidence="2">
    <location>
        <begin position="348"/>
        <end position="398"/>
    </location>
</feature>
<dbReference type="Gene3D" id="3.30.60.30">
    <property type="match status" value="2"/>
</dbReference>
<dbReference type="VEuPathDB" id="AmoebaDB:NAEGRDRAFT_59623"/>